<keyword evidence="2" id="KW-1185">Reference proteome</keyword>
<dbReference type="OrthoDB" id="960678at2"/>
<comment type="caution">
    <text evidence="1">The sequence shown here is derived from an EMBL/GenBank/DDBJ whole genome shotgun (WGS) entry which is preliminary data.</text>
</comment>
<proteinExistence type="predicted"/>
<evidence type="ECO:0000313" key="2">
    <source>
        <dbReference type="Proteomes" id="UP000294850"/>
    </source>
</evidence>
<dbReference type="AlphaFoldDB" id="A0A4R5DAM5"/>
<gene>
    <name evidence="1" type="ORF">E0F88_31845</name>
</gene>
<organism evidence="1 2">
    <name type="scientific">Dyadobacter psychrotolerans</name>
    <dbReference type="NCBI Taxonomy" id="2541721"/>
    <lineage>
        <taxon>Bacteria</taxon>
        <taxon>Pseudomonadati</taxon>
        <taxon>Bacteroidota</taxon>
        <taxon>Cytophagia</taxon>
        <taxon>Cytophagales</taxon>
        <taxon>Spirosomataceae</taxon>
        <taxon>Dyadobacter</taxon>
    </lineage>
</organism>
<sequence length="151" mass="17596">MTLTWKSSWIGNECRIFRGKVIVGLLKTSAWKTDAYGELNGHLLTFKPKGFWNSETKILDIEGKNELGKIEYNFWKSTALITYQQISYEWKFNSWKRMDWDIKGPEDTAHFVKKSMWNNEGTIEYDSMPAPIILAAMYVQIHFIRMTAAAS</sequence>
<evidence type="ECO:0000313" key="1">
    <source>
        <dbReference type="EMBL" id="TDE08841.1"/>
    </source>
</evidence>
<name>A0A4R5DAM5_9BACT</name>
<dbReference type="RefSeq" id="WP_131962555.1">
    <property type="nucleotide sequence ID" value="NZ_SMFL01000023.1"/>
</dbReference>
<dbReference type="Proteomes" id="UP000294850">
    <property type="component" value="Unassembled WGS sequence"/>
</dbReference>
<reference evidence="1 2" key="1">
    <citation type="submission" date="2019-03" db="EMBL/GenBank/DDBJ databases">
        <title>Dyadobacter AR-3-6 sp. nov., isolated from arctic soil.</title>
        <authorList>
            <person name="Chaudhary D.K."/>
        </authorList>
    </citation>
    <scope>NUCLEOTIDE SEQUENCE [LARGE SCALE GENOMIC DNA]</scope>
    <source>
        <strain evidence="1 2">AR-3-6</strain>
    </source>
</reference>
<dbReference type="EMBL" id="SMFL01000023">
    <property type="protein sequence ID" value="TDE08841.1"/>
    <property type="molecule type" value="Genomic_DNA"/>
</dbReference>
<protein>
    <submittedName>
        <fullName evidence="1">Uncharacterized protein</fullName>
    </submittedName>
</protein>
<accession>A0A4R5DAM5</accession>